<proteinExistence type="predicted"/>
<name>A0A6G0Y8L8_APHCR</name>
<organism evidence="1 2">
    <name type="scientific">Aphis craccivora</name>
    <name type="common">Cowpea aphid</name>
    <dbReference type="NCBI Taxonomy" id="307492"/>
    <lineage>
        <taxon>Eukaryota</taxon>
        <taxon>Metazoa</taxon>
        <taxon>Ecdysozoa</taxon>
        <taxon>Arthropoda</taxon>
        <taxon>Hexapoda</taxon>
        <taxon>Insecta</taxon>
        <taxon>Pterygota</taxon>
        <taxon>Neoptera</taxon>
        <taxon>Paraneoptera</taxon>
        <taxon>Hemiptera</taxon>
        <taxon>Sternorrhyncha</taxon>
        <taxon>Aphidomorpha</taxon>
        <taxon>Aphidoidea</taxon>
        <taxon>Aphididae</taxon>
        <taxon>Aphidini</taxon>
        <taxon>Aphis</taxon>
        <taxon>Aphis</taxon>
    </lineage>
</organism>
<dbReference type="Proteomes" id="UP000478052">
    <property type="component" value="Unassembled WGS sequence"/>
</dbReference>
<evidence type="ECO:0000313" key="2">
    <source>
        <dbReference type="Proteomes" id="UP000478052"/>
    </source>
</evidence>
<evidence type="ECO:0000313" key="1">
    <source>
        <dbReference type="EMBL" id="KAF0750998.1"/>
    </source>
</evidence>
<protein>
    <submittedName>
        <fullName evidence="1">Uncharacterized protein</fullName>
    </submittedName>
</protein>
<reference evidence="1 2" key="1">
    <citation type="submission" date="2019-08" db="EMBL/GenBank/DDBJ databases">
        <title>Whole genome of Aphis craccivora.</title>
        <authorList>
            <person name="Voronova N.V."/>
            <person name="Shulinski R.S."/>
            <person name="Bandarenka Y.V."/>
            <person name="Zhorov D.G."/>
            <person name="Warner D."/>
        </authorList>
    </citation>
    <scope>NUCLEOTIDE SEQUENCE [LARGE SCALE GENOMIC DNA]</scope>
    <source>
        <strain evidence="1">180601</strain>
        <tissue evidence="1">Whole Body</tissue>
    </source>
</reference>
<dbReference type="EMBL" id="VUJU01005515">
    <property type="protein sequence ID" value="KAF0750998.1"/>
    <property type="molecule type" value="Genomic_DNA"/>
</dbReference>
<dbReference type="AlphaFoldDB" id="A0A6G0Y8L8"/>
<accession>A0A6G0Y8L8</accession>
<gene>
    <name evidence="1" type="ORF">FWK35_00027056</name>
</gene>
<sequence>MCVFFFVSCYSITYQNNVSISNFGGSFRWKNEYLSCIIEVKTQKEEFSSGFQKTKKK</sequence>
<comment type="caution">
    <text evidence="1">The sequence shown here is derived from an EMBL/GenBank/DDBJ whole genome shotgun (WGS) entry which is preliminary data.</text>
</comment>
<keyword evidence="2" id="KW-1185">Reference proteome</keyword>